<dbReference type="SUPFAM" id="SSF100950">
    <property type="entry name" value="NagB/RpiA/CoA transferase-like"/>
    <property type="match status" value="1"/>
</dbReference>
<comment type="caution">
    <text evidence="5">The sequence shown here is derived from an EMBL/GenBank/DDBJ whole genome shotgun (WGS) entry which is preliminary data.</text>
</comment>
<dbReference type="EMBL" id="JBHRYQ010000001">
    <property type="protein sequence ID" value="MFC3811915.1"/>
    <property type="molecule type" value="Genomic_DNA"/>
</dbReference>
<keyword evidence="2 4" id="KW-0547">Nucleotide-binding</keyword>
<dbReference type="GO" id="GO:0030272">
    <property type="term" value="F:5-formyltetrahydrofolate cyclo-ligase activity"/>
    <property type="evidence" value="ECO:0007669"/>
    <property type="project" value="UniProtKB-EC"/>
</dbReference>
<comment type="similarity">
    <text evidence="1 4">Belongs to the 5-formyltetrahydrofolate cyclo-ligase family.</text>
</comment>
<dbReference type="PANTHER" id="PTHR23407">
    <property type="entry name" value="ATPASE INHIBITOR/5-FORMYLTETRAHYDROFOLATE CYCLO-LIGASE"/>
    <property type="match status" value="1"/>
</dbReference>
<keyword evidence="5" id="KW-0436">Ligase</keyword>
<dbReference type="PANTHER" id="PTHR23407:SF1">
    <property type="entry name" value="5-FORMYLTETRAHYDROFOLATE CYCLO-LIGASE"/>
    <property type="match status" value="1"/>
</dbReference>
<accession>A0ABV7Z079</accession>
<proteinExistence type="inferred from homology"/>
<dbReference type="Pfam" id="PF01812">
    <property type="entry name" value="5-FTHF_cyc-lig"/>
    <property type="match status" value="1"/>
</dbReference>
<keyword evidence="6" id="KW-1185">Reference proteome</keyword>
<dbReference type="PIRSF" id="PIRSF006806">
    <property type="entry name" value="FTHF_cligase"/>
    <property type="match status" value="1"/>
</dbReference>
<keyword evidence="4" id="KW-0479">Metal-binding</keyword>
<dbReference type="Proteomes" id="UP001595616">
    <property type="component" value="Unassembled WGS sequence"/>
</dbReference>
<dbReference type="InterPro" id="IPR037171">
    <property type="entry name" value="NagB/RpiA_transferase-like"/>
</dbReference>
<evidence type="ECO:0000256" key="1">
    <source>
        <dbReference type="ARBA" id="ARBA00010638"/>
    </source>
</evidence>
<dbReference type="NCBIfam" id="TIGR02727">
    <property type="entry name" value="MTHFS_bact"/>
    <property type="match status" value="1"/>
</dbReference>
<dbReference type="InterPro" id="IPR002698">
    <property type="entry name" value="FTHF_cligase"/>
</dbReference>
<reference evidence="6" key="1">
    <citation type="journal article" date="2019" name="Int. J. Syst. Evol. Microbiol.">
        <title>The Global Catalogue of Microorganisms (GCM) 10K type strain sequencing project: providing services to taxonomists for standard genome sequencing and annotation.</title>
        <authorList>
            <consortium name="The Broad Institute Genomics Platform"/>
            <consortium name="The Broad Institute Genome Sequencing Center for Infectious Disease"/>
            <person name="Wu L."/>
            <person name="Ma J."/>
        </authorList>
    </citation>
    <scope>NUCLEOTIDE SEQUENCE [LARGE SCALE GENOMIC DNA]</scope>
    <source>
        <strain evidence="6">CECT 7956</strain>
    </source>
</reference>
<sequence length="202" mass="23872">MEILTKKQAREIFKEKRKNLQDTEVGRMSEQIRDLLFSRLMMHRYSPIHIFLPIKKHKEPDTSLIISLLRKDFAPDIYISKSEEDGTLTHYLYTKNTKLTVNKWGIAEPEKAKEGLSSKVFFEKYKNEDILIFLPLLAFDKTGNRVGYGKGFYDRFLEFANEKTTCLGISFFEPIDQISDVEEHDFQLDFCVTPKRLWQFKN</sequence>
<gene>
    <name evidence="5" type="ORF">ACFOOI_14725</name>
</gene>
<keyword evidence="4" id="KW-0460">Magnesium</keyword>
<evidence type="ECO:0000313" key="6">
    <source>
        <dbReference type="Proteomes" id="UP001595616"/>
    </source>
</evidence>
<evidence type="ECO:0000256" key="3">
    <source>
        <dbReference type="ARBA" id="ARBA00022840"/>
    </source>
</evidence>
<dbReference type="RefSeq" id="WP_379838767.1">
    <property type="nucleotide sequence ID" value="NZ_JBHRYQ010000001.1"/>
</dbReference>
<comment type="cofactor">
    <cofactor evidence="4">
        <name>Mg(2+)</name>
        <dbReference type="ChEBI" id="CHEBI:18420"/>
    </cofactor>
</comment>
<evidence type="ECO:0000256" key="4">
    <source>
        <dbReference type="RuleBase" id="RU361279"/>
    </source>
</evidence>
<comment type="catalytic activity">
    <reaction evidence="4">
        <text>(6S)-5-formyl-5,6,7,8-tetrahydrofolate + ATP = (6R)-5,10-methenyltetrahydrofolate + ADP + phosphate</text>
        <dbReference type="Rhea" id="RHEA:10488"/>
        <dbReference type="ChEBI" id="CHEBI:30616"/>
        <dbReference type="ChEBI" id="CHEBI:43474"/>
        <dbReference type="ChEBI" id="CHEBI:57455"/>
        <dbReference type="ChEBI" id="CHEBI:57457"/>
        <dbReference type="ChEBI" id="CHEBI:456216"/>
        <dbReference type="EC" id="6.3.3.2"/>
    </reaction>
</comment>
<organism evidence="5 6">
    <name type="scientific">Lacihabitans lacunae</name>
    <dbReference type="NCBI Taxonomy" id="1028214"/>
    <lineage>
        <taxon>Bacteria</taxon>
        <taxon>Pseudomonadati</taxon>
        <taxon>Bacteroidota</taxon>
        <taxon>Cytophagia</taxon>
        <taxon>Cytophagales</taxon>
        <taxon>Leadbetterellaceae</taxon>
        <taxon>Lacihabitans</taxon>
    </lineage>
</organism>
<name>A0ABV7Z079_9BACT</name>
<dbReference type="Gene3D" id="3.40.50.10420">
    <property type="entry name" value="NagB/RpiA/CoA transferase-like"/>
    <property type="match status" value="1"/>
</dbReference>
<evidence type="ECO:0000256" key="2">
    <source>
        <dbReference type="ARBA" id="ARBA00022741"/>
    </source>
</evidence>
<evidence type="ECO:0000313" key="5">
    <source>
        <dbReference type="EMBL" id="MFC3811915.1"/>
    </source>
</evidence>
<keyword evidence="3 4" id="KW-0067">ATP-binding</keyword>
<dbReference type="InterPro" id="IPR024185">
    <property type="entry name" value="FTHF_cligase-like_sf"/>
</dbReference>
<protein>
    <recommendedName>
        <fullName evidence="4">5-formyltetrahydrofolate cyclo-ligase</fullName>
        <ecNumber evidence="4">6.3.3.2</ecNumber>
    </recommendedName>
</protein>
<dbReference type="EC" id="6.3.3.2" evidence="4"/>